<evidence type="ECO:0000256" key="1">
    <source>
        <dbReference type="SAM" id="SignalP"/>
    </source>
</evidence>
<name>A0A9W9KKA4_9EURO</name>
<dbReference type="OrthoDB" id="3705032at2759"/>
<evidence type="ECO:0000313" key="4">
    <source>
        <dbReference type="Proteomes" id="UP001149165"/>
    </source>
</evidence>
<dbReference type="AlphaFoldDB" id="A0A9W9KKA4"/>
<feature type="chain" id="PRO_5040819593" description="WD-like domain-containing protein" evidence="1">
    <location>
        <begin position="22"/>
        <end position="272"/>
    </location>
</feature>
<keyword evidence="1" id="KW-0732">Signal</keyword>
<dbReference type="Pfam" id="PF20493">
    <property type="entry name" value="WD-like_fungi"/>
    <property type="match status" value="1"/>
</dbReference>
<comment type="caution">
    <text evidence="3">The sequence shown here is derived from an EMBL/GenBank/DDBJ whole genome shotgun (WGS) entry which is preliminary data.</text>
</comment>
<accession>A0A9W9KKA4</accession>
<protein>
    <recommendedName>
        <fullName evidence="2">WD-like domain-containing protein</fullName>
    </recommendedName>
</protein>
<feature type="domain" description="WD-like" evidence="2">
    <location>
        <begin position="71"/>
        <end position="272"/>
    </location>
</feature>
<evidence type="ECO:0000313" key="3">
    <source>
        <dbReference type="EMBL" id="KAJ5108871.1"/>
    </source>
</evidence>
<dbReference type="EMBL" id="JAPQKH010000003">
    <property type="protein sequence ID" value="KAJ5108871.1"/>
    <property type="molecule type" value="Genomic_DNA"/>
</dbReference>
<dbReference type="Proteomes" id="UP001149165">
    <property type="component" value="Unassembled WGS sequence"/>
</dbReference>
<evidence type="ECO:0000259" key="2">
    <source>
        <dbReference type="Pfam" id="PF20493"/>
    </source>
</evidence>
<feature type="signal peptide" evidence="1">
    <location>
        <begin position="1"/>
        <end position="21"/>
    </location>
</feature>
<proteinExistence type="predicted"/>
<gene>
    <name evidence="3" type="ORF">N7456_005546</name>
</gene>
<sequence>MHKGLFNLAWVMAILATSVSCAQLEVSYEDSVAALLWGNVASDMWSEGVAWLNVTGFAPAKLPNVQNNVGLLSLDNWEGLNAIVDLAQVAVNQGLWGDFVLLWSAFLLNGWSESLNVSSVQIKEALWKAVADQTSGEVDANLVELYANTSSSESLRKIFADLQSDANREDRDWNKVVCSGSNQAEKSHCASLIDYVQRSPDRVKWGVRAVCWRNCCISWNQNASFEMGLLYNAARACIDTCTRSDHVSCRATEVSLEGTVVNQCLSNRAEGC</sequence>
<reference evidence="3" key="2">
    <citation type="journal article" date="2023" name="IMA Fungus">
        <title>Comparative genomic study of the Penicillium genus elucidates a diverse pangenome and 15 lateral gene transfer events.</title>
        <authorList>
            <person name="Petersen C."/>
            <person name="Sorensen T."/>
            <person name="Nielsen M.R."/>
            <person name="Sondergaard T.E."/>
            <person name="Sorensen J.L."/>
            <person name="Fitzpatrick D.A."/>
            <person name="Frisvad J.C."/>
            <person name="Nielsen K.L."/>
        </authorList>
    </citation>
    <scope>NUCLEOTIDE SEQUENCE</scope>
    <source>
        <strain evidence="3">IBT 30069</strain>
    </source>
</reference>
<organism evidence="3 4">
    <name type="scientific">Penicillium angulare</name>
    <dbReference type="NCBI Taxonomy" id="116970"/>
    <lineage>
        <taxon>Eukaryota</taxon>
        <taxon>Fungi</taxon>
        <taxon>Dikarya</taxon>
        <taxon>Ascomycota</taxon>
        <taxon>Pezizomycotina</taxon>
        <taxon>Eurotiomycetes</taxon>
        <taxon>Eurotiomycetidae</taxon>
        <taxon>Eurotiales</taxon>
        <taxon>Aspergillaceae</taxon>
        <taxon>Penicillium</taxon>
    </lineage>
</organism>
<keyword evidence="4" id="KW-1185">Reference proteome</keyword>
<dbReference type="PROSITE" id="PS51257">
    <property type="entry name" value="PROKAR_LIPOPROTEIN"/>
    <property type="match status" value="1"/>
</dbReference>
<reference evidence="3" key="1">
    <citation type="submission" date="2022-11" db="EMBL/GenBank/DDBJ databases">
        <authorList>
            <person name="Petersen C."/>
        </authorList>
    </citation>
    <scope>NUCLEOTIDE SEQUENCE</scope>
    <source>
        <strain evidence="3">IBT 30069</strain>
    </source>
</reference>
<dbReference type="InterPro" id="IPR046925">
    <property type="entry name" value="WD-like_fungi"/>
</dbReference>